<dbReference type="PROSITE" id="PS00086">
    <property type="entry name" value="CYTOCHROME_P450"/>
    <property type="match status" value="1"/>
</dbReference>
<evidence type="ECO:0000256" key="1">
    <source>
        <dbReference type="ARBA" id="ARBA00001971"/>
    </source>
</evidence>
<evidence type="ECO:0000256" key="11">
    <source>
        <dbReference type="ARBA" id="ARBA00023004"/>
    </source>
</evidence>
<name>A0A7R9Q3R9_9ACAR</name>
<dbReference type="OrthoDB" id="6428965at2759"/>
<comment type="similarity">
    <text evidence="5 15">Belongs to the cytochrome P450 family.</text>
</comment>
<sequence>MYPRIRECLTDFMDHLERLAQKRAEINLKDMYGNYTMDVIATTAFATNTDVHKSLDNPFVVNARNLLNLNPIKRIALLMLPSVLQQLFGLSQSESREFFVRSIRQIMANRKKIEAKKYNDFLQLLIDCEKQNDIIRDENDKLDSHHINEGEEELSAEKKALNINIVDKHLTDNEVMAQAIVFLLGGYETTSNLLSFCSYELALNPHIQDILCNEINCAIDSNGEIPYEVLAKLPHLDAVISETLRLHSPFLRLSRLATTDYPLADTGITLRAGQQIDFPIQAIHRSEEYYENAHQFNPDRFMPENRHKIIPYTYLPFGAGPRNCIGMRFALLNAKLALAHIVKNYTFFPTPNTDRPIHYMRGILNLTFPQKLIVGIDKRC</sequence>
<protein>
    <recommendedName>
        <fullName evidence="18">Cytochrome P450</fullName>
    </recommendedName>
</protein>
<dbReference type="InterPro" id="IPR017972">
    <property type="entry name" value="Cyt_P450_CS"/>
</dbReference>
<dbReference type="PRINTS" id="PR00465">
    <property type="entry name" value="EP450IV"/>
</dbReference>
<dbReference type="Gene3D" id="1.10.630.10">
    <property type="entry name" value="Cytochrome P450"/>
    <property type="match status" value="1"/>
</dbReference>
<keyword evidence="10 15" id="KW-0560">Oxidoreductase</keyword>
<evidence type="ECO:0000256" key="12">
    <source>
        <dbReference type="ARBA" id="ARBA00023033"/>
    </source>
</evidence>
<dbReference type="InterPro" id="IPR050476">
    <property type="entry name" value="Insect_CytP450_Detox"/>
</dbReference>
<dbReference type="EMBL" id="OC863884">
    <property type="protein sequence ID" value="CAD7631337.1"/>
    <property type="molecule type" value="Genomic_DNA"/>
</dbReference>
<evidence type="ECO:0000256" key="13">
    <source>
        <dbReference type="ARBA" id="ARBA00023136"/>
    </source>
</evidence>
<gene>
    <name evidence="16" type="ORF">OSB1V03_LOCUS11746</name>
</gene>
<dbReference type="Pfam" id="PF00067">
    <property type="entry name" value="p450"/>
    <property type="match status" value="1"/>
</dbReference>
<evidence type="ECO:0008006" key="18">
    <source>
        <dbReference type="Google" id="ProtNLM"/>
    </source>
</evidence>
<evidence type="ECO:0000256" key="3">
    <source>
        <dbReference type="ARBA" id="ARBA00004174"/>
    </source>
</evidence>
<keyword evidence="17" id="KW-1185">Reference proteome</keyword>
<comment type="subcellular location">
    <subcellularLocation>
        <location evidence="4">Endoplasmic reticulum membrane</location>
        <topology evidence="4">Peripheral membrane protein</topology>
    </subcellularLocation>
    <subcellularLocation>
        <location evidence="3">Microsome membrane</location>
        <topology evidence="3">Peripheral membrane protein</topology>
    </subcellularLocation>
</comment>
<dbReference type="GO" id="GO:0016705">
    <property type="term" value="F:oxidoreductase activity, acting on paired donors, with incorporation or reduction of molecular oxygen"/>
    <property type="evidence" value="ECO:0007669"/>
    <property type="project" value="InterPro"/>
</dbReference>
<comment type="cofactor">
    <cofactor evidence="1 14">
        <name>heme</name>
        <dbReference type="ChEBI" id="CHEBI:30413"/>
    </cofactor>
</comment>
<dbReference type="GO" id="GO:0004497">
    <property type="term" value="F:monooxygenase activity"/>
    <property type="evidence" value="ECO:0007669"/>
    <property type="project" value="UniProtKB-KW"/>
</dbReference>
<dbReference type="PRINTS" id="PR00385">
    <property type="entry name" value="P450"/>
</dbReference>
<proteinExistence type="inferred from homology"/>
<dbReference type="GO" id="GO:0005789">
    <property type="term" value="C:endoplasmic reticulum membrane"/>
    <property type="evidence" value="ECO:0007669"/>
    <property type="project" value="UniProtKB-SubCell"/>
</dbReference>
<keyword evidence="7 14" id="KW-0479">Metal-binding</keyword>
<dbReference type="SUPFAM" id="SSF48264">
    <property type="entry name" value="Cytochrome P450"/>
    <property type="match status" value="1"/>
</dbReference>
<feature type="binding site" description="axial binding residue" evidence="14">
    <location>
        <position position="324"/>
    </location>
    <ligand>
        <name>heme</name>
        <dbReference type="ChEBI" id="CHEBI:30413"/>
    </ligand>
    <ligandPart>
        <name>Fe</name>
        <dbReference type="ChEBI" id="CHEBI:18248"/>
    </ligandPart>
</feature>
<comment type="function">
    <text evidence="2">May be involved in the metabolism of insect hormones and in the breakdown of synthetic insecticides.</text>
</comment>
<evidence type="ECO:0000256" key="10">
    <source>
        <dbReference type="ARBA" id="ARBA00023002"/>
    </source>
</evidence>
<dbReference type="EMBL" id="CAJPIZ010009309">
    <property type="protein sequence ID" value="CAG2111767.1"/>
    <property type="molecule type" value="Genomic_DNA"/>
</dbReference>
<keyword evidence="12 15" id="KW-0503">Monooxygenase</keyword>
<keyword evidence="9" id="KW-0492">Microsome</keyword>
<evidence type="ECO:0000256" key="8">
    <source>
        <dbReference type="ARBA" id="ARBA00022824"/>
    </source>
</evidence>
<dbReference type="InterPro" id="IPR002403">
    <property type="entry name" value="Cyt_P450_E_grp-IV"/>
</dbReference>
<evidence type="ECO:0000256" key="4">
    <source>
        <dbReference type="ARBA" id="ARBA00004406"/>
    </source>
</evidence>
<dbReference type="InterPro" id="IPR036396">
    <property type="entry name" value="Cyt_P450_sf"/>
</dbReference>
<dbReference type="PANTHER" id="PTHR24292">
    <property type="entry name" value="CYTOCHROME P450"/>
    <property type="match status" value="1"/>
</dbReference>
<accession>A0A7R9Q3R9</accession>
<evidence type="ECO:0000313" key="16">
    <source>
        <dbReference type="EMBL" id="CAD7631337.1"/>
    </source>
</evidence>
<evidence type="ECO:0000256" key="6">
    <source>
        <dbReference type="ARBA" id="ARBA00022617"/>
    </source>
</evidence>
<keyword evidence="6 14" id="KW-0349">Heme</keyword>
<keyword evidence="11 14" id="KW-0408">Iron</keyword>
<evidence type="ECO:0000313" key="17">
    <source>
        <dbReference type="Proteomes" id="UP000759131"/>
    </source>
</evidence>
<evidence type="ECO:0000256" key="7">
    <source>
        <dbReference type="ARBA" id="ARBA00022723"/>
    </source>
</evidence>
<dbReference type="AlphaFoldDB" id="A0A7R9Q3R9"/>
<dbReference type="PANTHER" id="PTHR24292:SF54">
    <property type="entry name" value="CYP9F3-RELATED"/>
    <property type="match status" value="1"/>
</dbReference>
<evidence type="ECO:0000256" key="2">
    <source>
        <dbReference type="ARBA" id="ARBA00003690"/>
    </source>
</evidence>
<dbReference type="Proteomes" id="UP000759131">
    <property type="component" value="Unassembled WGS sequence"/>
</dbReference>
<dbReference type="GO" id="GO:0005506">
    <property type="term" value="F:iron ion binding"/>
    <property type="evidence" value="ECO:0007669"/>
    <property type="project" value="InterPro"/>
</dbReference>
<dbReference type="GO" id="GO:0020037">
    <property type="term" value="F:heme binding"/>
    <property type="evidence" value="ECO:0007669"/>
    <property type="project" value="InterPro"/>
</dbReference>
<evidence type="ECO:0000256" key="15">
    <source>
        <dbReference type="RuleBase" id="RU000461"/>
    </source>
</evidence>
<evidence type="ECO:0000256" key="9">
    <source>
        <dbReference type="ARBA" id="ARBA00022848"/>
    </source>
</evidence>
<dbReference type="InterPro" id="IPR001128">
    <property type="entry name" value="Cyt_P450"/>
</dbReference>
<organism evidence="16">
    <name type="scientific">Medioppia subpectinata</name>
    <dbReference type="NCBI Taxonomy" id="1979941"/>
    <lineage>
        <taxon>Eukaryota</taxon>
        <taxon>Metazoa</taxon>
        <taxon>Ecdysozoa</taxon>
        <taxon>Arthropoda</taxon>
        <taxon>Chelicerata</taxon>
        <taxon>Arachnida</taxon>
        <taxon>Acari</taxon>
        <taxon>Acariformes</taxon>
        <taxon>Sarcoptiformes</taxon>
        <taxon>Oribatida</taxon>
        <taxon>Brachypylina</taxon>
        <taxon>Oppioidea</taxon>
        <taxon>Oppiidae</taxon>
        <taxon>Medioppia</taxon>
    </lineage>
</organism>
<keyword evidence="13" id="KW-0472">Membrane</keyword>
<keyword evidence="8" id="KW-0256">Endoplasmic reticulum</keyword>
<reference evidence="16" key="1">
    <citation type="submission" date="2020-11" db="EMBL/GenBank/DDBJ databases">
        <authorList>
            <person name="Tran Van P."/>
        </authorList>
    </citation>
    <scope>NUCLEOTIDE SEQUENCE</scope>
</reference>
<evidence type="ECO:0000256" key="5">
    <source>
        <dbReference type="ARBA" id="ARBA00010617"/>
    </source>
</evidence>
<evidence type="ECO:0000256" key="14">
    <source>
        <dbReference type="PIRSR" id="PIRSR602403-1"/>
    </source>
</evidence>